<reference evidence="2" key="1">
    <citation type="journal article" date="2019" name="Microbiol. Resour. Announc.">
        <title>Complete Genome Sequence of Halomonas olivaria, a Moderately Halophilic Bacterium Isolated from Olive Processing Effluents, Obtained by Nanopore Sequencing.</title>
        <authorList>
            <person name="Nagata S."/>
            <person name="Ii K.M."/>
            <person name="Tsukimi T."/>
            <person name="Miura M.C."/>
            <person name="Galipon J."/>
            <person name="Arakawa K."/>
        </authorList>
    </citation>
    <scope>NUCLEOTIDE SEQUENCE [LARGE SCALE GENOMIC DNA]</scope>
    <source>
        <strain evidence="2">TYRC17</strain>
    </source>
</reference>
<dbReference type="Proteomes" id="UP000289555">
    <property type="component" value="Chromosome"/>
</dbReference>
<dbReference type="EMBL" id="AP019416">
    <property type="protein sequence ID" value="BBI49739.1"/>
    <property type="molecule type" value="Genomic_DNA"/>
</dbReference>
<evidence type="ECO:0000313" key="1">
    <source>
        <dbReference type="EMBL" id="BBI49739.1"/>
    </source>
</evidence>
<proteinExistence type="predicted"/>
<sequence>MSPFEQIVHHYLTHLYGPRAGEVQRRLNQRLAHFQSLALFPSAQIENSAKHAPSWSEKDQWVISYGDSIIEDSVPPLAVLSDFLQKRLGDRISGVHVLPFFPGAATTVSRSSTTGKLTPTLVTGRISVNWPVITT</sequence>
<name>A0ABN5WS18_9GAMM</name>
<gene>
    <name evidence="1" type="ORF">HORIV_21600</name>
</gene>
<protein>
    <submittedName>
        <fullName evidence="1">Uncharacterized protein</fullName>
    </submittedName>
</protein>
<accession>A0ABN5WS18</accession>
<evidence type="ECO:0000313" key="2">
    <source>
        <dbReference type="Proteomes" id="UP000289555"/>
    </source>
</evidence>
<keyword evidence="2" id="KW-1185">Reference proteome</keyword>
<organism evidence="1 2">
    <name type="scientific">Vreelandella olivaria</name>
    <dbReference type="NCBI Taxonomy" id="390919"/>
    <lineage>
        <taxon>Bacteria</taxon>
        <taxon>Pseudomonadati</taxon>
        <taxon>Pseudomonadota</taxon>
        <taxon>Gammaproteobacteria</taxon>
        <taxon>Oceanospirillales</taxon>
        <taxon>Halomonadaceae</taxon>
        <taxon>Vreelandella</taxon>
    </lineage>
</organism>